<evidence type="ECO:0000313" key="10">
    <source>
        <dbReference type="Proteomes" id="UP000526302"/>
    </source>
</evidence>
<dbReference type="GO" id="GO:0046872">
    <property type="term" value="F:metal ion binding"/>
    <property type="evidence" value="ECO:0007669"/>
    <property type="project" value="UniProtKB-KW"/>
</dbReference>
<dbReference type="InterPro" id="IPR017900">
    <property type="entry name" value="4Fe4S_Fe_S_CS"/>
</dbReference>
<sequence>MSEEKNTKDFEKKSKCGIPLTVGAMVLEPGSTKKYKTGDWRTYIPELNQEKCIKCGKCWLNCPDGAIYKDKEGKFQINYDYCKGCLICAKECPVKCIQYKIEEK</sequence>
<dbReference type="InterPro" id="IPR011898">
    <property type="entry name" value="PorD_KorD"/>
</dbReference>
<evidence type="ECO:0000259" key="8">
    <source>
        <dbReference type="PROSITE" id="PS51379"/>
    </source>
</evidence>
<evidence type="ECO:0000256" key="5">
    <source>
        <dbReference type="ARBA" id="ARBA00022982"/>
    </source>
</evidence>
<dbReference type="PANTHER" id="PTHR43724:SF1">
    <property type="entry name" value="PYRUVATE SYNTHASE SUBUNIT PORD"/>
    <property type="match status" value="1"/>
</dbReference>
<dbReference type="GO" id="GO:0051539">
    <property type="term" value="F:4 iron, 4 sulfur cluster binding"/>
    <property type="evidence" value="ECO:0007669"/>
    <property type="project" value="UniProtKB-KW"/>
</dbReference>
<keyword evidence="4" id="KW-0677">Repeat</keyword>
<dbReference type="InterPro" id="IPR017896">
    <property type="entry name" value="4Fe4S_Fe-S-bd"/>
</dbReference>
<evidence type="ECO:0000256" key="6">
    <source>
        <dbReference type="ARBA" id="ARBA00023004"/>
    </source>
</evidence>
<dbReference type="EMBL" id="JAAZKV010000018">
    <property type="protein sequence ID" value="NMA44642.1"/>
    <property type="molecule type" value="Genomic_DNA"/>
</dbReference>
<reference evidence="9 10" key="1">
    <citation type="journal article" date="2020" name="Biotechnol. Biofuels">
        <title>New insights from the biogas microbiome by comprehensive genome-resolved metagenomics of nearly 1600 species originating from multiple anaerobic digesters.</title>
        <authorList>
            <person name="Campanaro S."/>
            <person name="Treu L."/>
            <person name="Rodriguez-R L.M."/>
            <person name="Kovalovszki A."/>
            <person name="Ziels R.M."/>
            <person name="Maus I."/>
            <person name="Zhu X."/>
            <person name="Kougias P.G."/>
            <person name="Basile A."/>
            <person name="Luo G."/>
            <person name="Schluter A."/>
            <person name="Konstantinidis K.T."/>
            <person name="Angelidaki I."/>
        </authorList>
    </citation>
    <scope>NUCLEOTIDE SEQUENCE [LARGE SCALE GENOMIC DNA]</scope>
    <source>
        <strain evidence="9">AS22ysBPME_79</strain>
    </source>
</reference>
<dbReference type="PANTHER" id="PTHR43724">
    <property type="entry name" value="PYRUVATE SYNTHASE SUBUNIT PORD"/>
    <property type="match status" value="1"/>
</dbReference>
<comment type="caution">
    <text evidence="9">The sequence shown here is derived from an EMBL/GenBank/DDBJ whole genome shotgun (WGS) entry which is preliminary data.</text>
</comment>
<keyword evidence="5" id="KW-0813">Transport</keyword>
<protein>
    <submittedName>
        <fullName evidence="9">4Fe-4S binding protein</fullName>
    </submittedName>
</protein>
<evidence type="ECO:0000256" key="3">
    <source>
        <dbReference type="ARBA" id="ARBA00022723"/>
    </source>
</evidence>
<keyword evidence="6" id="KW-0408">Iron</keyword>
<dbReference type="PROSITE" id="PS51379">
    <property type="entry name" value="4FE4S_FER_2"/>
    <property type="match status" value="2"/>
</dbReference>
<evidence type="ECO:0000256" key="1">
    <source>
        <dbReference type="ARBA" id="ARBA00001966"/>
    </source>
</evidence>
<keyword evidence="3" id="KW-0479">Metal-binding</keyword>
<organism evidence="9 10">
    <name type="scientific">Candidatus Iainarchaeum sp</name>
    <dbReference type="NCBI Taxonomy" id="3101447"/>
    <lineage>
        <taxon>Archaea</taxon>
        <taxon>Candidatus Iainarchaeota</taxon>
        <taxon>Candidatus Iainarchaeia</taxon>
        <taxon>Candidatus Iainarchaeales</taxon>
        <taxon>Candidatus Iainarchaeaceae</taxon>
        <taxon>Candidatus Iainarchaeum</taxon>
    </lineage>
</organism>
<keyword evidence="5" id="KW-0249">Electron transport</keyword>
<accession>A0A7K4BZL9</accession>
<keyword evidence="7" id="KW-0411">Iron-sulfur</keyword>
<dbReference type="Proteomes" id="UP000526302">
    <property type="component" value="Unassembled WGS sequence"/>
</dbReference>
<name>A0A7K4BZL9_9ARCH</name>
<comment type="cofactor">
    <cofactor evidence="1">
        <name>[4Fe-4S] cluster</name>
        <dbReference type="ChEBI" id="CHEBI:49883"/>
    </cofactor>
</comment>
<feature type="domain" description="4Fe-4S ferredoxin-type" evidence="8">
    <location>
        <begin position="73"/>
        <end position="102"/>
    </location>
</feature>
<evidence type="ECO:0000256" key="4">
    <source>
        <dbReference type="ARBA" id="ARBA00022737"/>
    </source>
</evidence>
<dbReference type="PROSITE" id="PS00198">
    <property type="entry name" value="4FE4S_FER_1"/>
    <property type="match status" value="1"/>
</dbReference>
<dbReference type="GO" id="GO:0016625">
    <property type="term" value="F:oxidoreductase activity, acting on the aldehyde or oxo group of donors, iron-sulfur protein as acceptor"/>
    <property type="evidence" value="ECO:0007669"/>
    <property type="project" value="InterPro"/>
</dbReference>
<feature type="domain" description="4Fe-4S ferredoxin-type" evidence="8">
    <location>
        <begin position="43"/>
        <end position="72"/>
    </location>
</feature>
<dbReference type="NCBIfam" id="TIGR02179">
    <property type="entry name" value="PorD_KorD"/>
    <property type="match status" value="1"/>
</dbReference>
<evidence type="ECO:0000256" key="7">
    <source>
        <dbReference type="ARBA" id="ARBA00023014"/>
    </source>
</evidence>
<evidence type="ECO:0000313" key="9">
    <source>
        <dbReference type="EMBL" id="NMA44642.1"/>
    </source>
</evidence>
<proteinExistence type="predicted"/>
<dbReference type="Pfam" id="PF14697">
    <property type="entry name" value="Fer4_21"/>
    <property type="match status" value="1"/>
</dbReference>
<dbReference type="AlphaFoldDB" id="A0A7K4BZL9"/>
<dbReference type="SUPFAM" id="SSF54862">
    <property type="entry name" value="4Fe-4S ferredoxins"/>
    <property type="match status" value="1"/>
</dbReference>
<gene>
    <name evidence="9" type="ORF">GX950_02415</name>
</gene>
<keyword evidence="2" id="KW-0004">4Fe-4S</keyword>
<evidence type="ECO:0000256" key="2">
    <source>
        <dbReference type="ARBA" id="ARBA00022485"/>
    </source>
</evidence>
<dbReference type="Gene3D" id="3.30.70.20">
    <property type="match status" value="1"/>
</dbReference>